<feature type="region of interest" description="Disordered" evidence="4">
    <location>
        <begin position="1"/>
        <end position="20"/>
    </location>
</feature>
<dbReference type="GO" id="GO:0003700">
    <property type="term" value="F:DNA-binding transcription factor activity"/>
    <property type="evidence" value="ECO:0007669"/>
    <property type="project" value="InterPro"/>
</dbReference>
<dbReference type="Pfam" id="PF00392">
    <property type="entry name" value="GntR"/>
    <property type="match status" value="1"/>
</dbReference>
<name>A0A1H8GMM5_9SPHN</name>
<evidence type="ECO:0000256" key="2">
    <source>
        <dbReference type="ARBA" id="ARBA00023125"/>
    </source>
</evidence>
<evidence type="ECO:0000259" key="5">
    <source>
        <dbReference type="PROSITE" id="PS50949"/>
    </source>
</evidence>
<dbReference type="InterPro" id="IPR036388">
    <property type="entry name" value="WH-like_DNA-bd_sf"/>
</dbReference>
<dbReference type="PANTHER" id="PTHR43537:SF5">
    <property type="entry name" value="UXU OPERON TRANSCRIPTIONAL REGULATOR"/>
    <property type="match status" value="1"/>
</dbReference>
<dbReference type="PANTHER" id="PTHR43537">
    <property type="entry name" value="TRANSCRIPTIONAL REGULATOR, GNTR FAMILY"/>
    <property type="match status" value="1"/>
</dbReference>
<reference evidence="7" key="1">
    <citation type="submission" date="2016-10" db="EMBL/GenBank/DDBJ databases">
        <authorList>
            <person name="Varghese N."/>
            <person name="Submissions S."/>
        </authorList>
    </citation>
    <scope>NUCLEOTIDE SEQUENCE [LARGE SCALE GENOMIC DNA]</scope>
    <source>
        <strain evidence="7">S6-262</strain>
    </source>
</reference>
<dbReference type="PROSITE" id="PS50949">
    <property type="entry name" value="HTH_GNTR"/>
    <property type="match status" value="1"/>
</dbReference>
<accession>A0A1H8GMM5</accession>
<dbReference type="SUPFAM" id="SSF48008">
    <property type="entry name" value="GntR ligand-binding domain-like"/>
    <property type="match status" value="1"/>
</dbReference>
<evidence type="ECO:0000313" key="7">
    <source>
        <dbReference type="Proteomes" id="UP000199206"/>
    </source>
</evidence>
<dbReference type="InterPro" id="IPR036390">
    <property type="entry name" value="WH_DNA-bd_sf"/>
</dbReference>
<dbReference type="SUPFAM" id="SSF46785">
    <property type="entry name" value="Winged helix' DNA-binding domain"/>
    <property type="match status" value="1"/>
</dbReference>
<protein>
    <submittedName>
        <fullName evidence="6">DNA-binding transcriptional regulator, FadR family</fullName>
    </submittedName>
</protein>
<evidence type="ECO:0000256" key="3">
    <source>
        <dbReference type="ARBA" id="ARBA00023163"/>
    </source>
</evidence>
<keyword evidence="7" id="KW-1185">Reference proteome</keyword>
<dbReference type="Gene3D" id="1.20.120.530">
    <property type="entry name" value="GntR ligand-binding domain-like"/>
    <property type="match status" value="1"/>
</dbReference>
<dbReference type="Gene3D" id="1.10.10.10">
    <property type="entry name" value="Winged helix-like DNA-binding domain superfamily/Winged helix DNA-binding domain"/>
    <property type="match status" value="1"/>
</dbReference>
<dbReference type="InterPro" id="IPR011711">
    <property type="entry name" value="GntR_C"/>
</dbReference>
<dbReference type="EMBL" id="FOCF01000007">
    <property type="protein sequence ID" value="SEN44717.1"/>
    <property type="molecule type" value="Genomic_DNA"/>
</dbReference>
<dbReference type="Pfam" id="PF07729">
    <property type="entry name" value="FCD"/>
    <property type="match status" value="1"/>
</dbReference>
<dbReference type="SMART" id="SM00345">
    <property type="entry name" value="HTH_GNTR"/>
    <property type="match status" value="1"/>
</dbReference>
<proteinExistence type="predicted"/>
<dbReference type="InterPro" id="IPR008920">
    <property type="entry name" value="TF_FadR/GntR_C"/>
</dbReference>
<sequence length="245" mass="26484">MDADKGSEAPAVRAAAGRPPVGEGRLADRAYAGIVQLINDDQLATGDRLPSESGLAEMFGMSRTVVREALVRLASDGITEARRGAGSYVKRRPSARLGAHMPMADLSATMGTYEVRFVLEAEAARLAATRRSADQLAAIEHSLSALRLALLSSAPAHDEDWRLHREIVLATANSAFVSLFDHLQAEVLRIMRAGVDISRSRPPEVIDAMMGEHETIVEAIRAQDADGAALAMRWHLSQGRKRLMP</sequence>
<dbReference type="CDD" id="cd07377">
    <property type="entry name" value="WHTH_GntR"/>
    <property type="match status" value="1"/>
</dbReference>
<feature type="domain" description="HTH gntR-type" evidence="5">
    <location>
        <begin position="24"/>
        <end position="92"/>
    </location>
</feature>
<keyword evidence="3" id="KW-0804">Transcription</keyword>
<keyword evidence="1" id="KW-0805">Transcription regulation</keyword>
<dbReference type="STRING" id="1166340.SAMN05192583_2807"/>
<organism evidence="6 7">
    <name type="scientific">Sphingomonas gellani</name>
    <dbReference type="NCBI Taxonomy" id="1166340"/>
    <lineage>
        <taxon>Bacteria</taxon>
        <taxon>Pseudomonadati</taxon>
        <taxon>Pseudomonadota</taxon>
        <taxon>Alphaproteobacteria</taxon>
        <taxon>Sphingomonadales</taxon>
        <taxon>Sphingomonadaceae</taxon>
        <taxon>Sphingomonas</taxon>
    </lineage>
</organism>
<evidence type="ECO:0000256" key="1">
    <source>
        <dbReference type="ARBA" id="ARBA00023015"/>
    </source>
</evidence>
<dbReference type="SMART" id="SM00895">
    <property type="entry name" value="FCD"/>
    <property type="match status" value="1"/>
</dbReference>
<dbReference type="PRINTS" id="PR00035">
    <property type="entry name" value="HTHGNTR"/>
</dbReference>
<evidence type="ECO:0000313" key="6">
    <source>
        <dbReference type="EMBL" id="SEN44717.1"/>
    </source>
</evidence>
<evidence type="ECO:0000256" key="4">
    <source>
        <dbReference type="SAM" id="MobiDB-lite"/>
    </source>
</evidence>
<keyword evidence="2 6" id="KW-0238">DNA-binding</keyword>
<dbReference type="AlphaFoldDB" id="A0A1H8GMM5"/>
<dbReference type="InterPro" id="IPR000524">
    <property type="entry name" value="Tscrpt_reg_HTH_GntR"/>
</dbReference>
<dbReference type="Proteomes" id="UP000199206">
    <property type="component" value="Unassembled WGS sequence"/>
</dbReference>
<feature type="compositionally biased region" description="Low complexity" evidence="4">
    <location>
        <begin position="9"/>
        <end position="20"/>
    </location>
</feature>
<gene>
    <name evidence="6" type="ORF">SAMN05192583_2807</name>
</gene>
<dbReference type="GO" id="GO:0003677">
    <property type="term" value="F:DNA binding"/>
    <property type="evidence" value="ECO:0007669"/>
    <property type="project" value="UniProtKB-KW"/>
</dbReference>